<dbReference type="Proteomes" id="UP001208570">
    <property type="component" value="Unassembled WGS sequence"/>
</dbReference>
<feature type="domain" description="HMA" evidence="1">
    <location>
        <begin position="111"/>
        <end position="176"/>
    </location>
</feature>
<dbReference type="PANTHER" id="PTHR46840">
    <property type="entry name" value="ARMADILLO REPEAT-CONTAINING PROTEIN 1"/>
    <property type="match status" value="1"/>
</dbReference>
<dbReference type="InterPro" id="IPR016617">
    <property type="entry name" value="ARMC1"/>
</dbReference>
<dbReference type="SUPFAM" id="SSF55008">
    <property type="entry name" value="HMA, heavy metal-associated domain"/>
    <property type="match status" value="1"/>
</dbReference>
<dbReference type="EMBL" id="JAODUP010001076">
    <property type="protein sequence ID" value="KAK2141574.1"/>
    <property type="molecule type" value="Genomic_DNA"/>
</dbReference>
<sequence>MGDLSQGAFDAMKSMARDPSKRGVLIKDETCMGGLVLVLANSDKNIVKSSLEILLMLSEYPEHRYGMKNFIGLVDQLQILFTQHVTTSKKEGRHKKRRNSFFIGGGLAKNKMVVLQIRGLNDKDDVDTCRNCLLTVKGVISIIIDFKKKRATLRTIPELKPELLAKAISKTMTMVAEQVVKDDQGNEQLVSFSSVTPSQETNAKDMPDYPDEELFVVTGDKNVARLGDASKSRPGWNFVKSVGTFLSNSFYW</sequence>
<dbReference type="CDD" id="cd00371">
    <property type="entry name" value="HMA"/>
    <property type="match status" value="1"/>
</dbReference>
<dbReference type="PANTHER" id="PTHR46840:SF2">
    <property type="entry name" value="ARMADILLO REPEAT-CONTAINING PROTEIN 1"/>
    <property type="match status" value="1"/>
</dbReference>
<keyword evidence="3" id="KW-1185">Reference proteome</keyword>
<evidence type="ECO:0000313" key="2">
    <source>
        <dbReference type="EMBL" id="KAK2141574.1"/>
    </source>
</evidence>
<dbReference type="InterPro" id="IPR036163">
    <property type="entry name" value="HMA_dom_sf"/>
</dbReference>
<dbReference type="InterPro" id="IPR006121">
    <property type="entry name" value="HMA_dom"/>
</dbReference>
<gene>
    <name evidence="2" type="ORF">LSH36_1076g00010</name>
</gene>
<proteinExistence type="predicted"/>
<protein>
    <recommendedName>
        <fullName evidence="1">HMA domain-containing protein</fullName>
    </recommendedName>
</protein>
<organism evidence="2 3">
    <name type="scientific">Paralvinella palmiformis</name>
    <dbReference type="NCBI Taxonomy" id="53620"/>
    <lineage>
        <taxon>Eukaryota</taxon>
        <taxon>Metazoa</taxon>
        <taxon>Spiralia</taxon>
        <taxon>Lophotrochozoa</taxon>
        <taxon>Annelida</taxon>
        <taxon>Polychaeta</taxon>
        <taxon>Sedentaria</taxon>
        <taxon>Canalipalpata</taxon>
        <taxon>Terebellida</taxon>
        <taxon>Terebelliformia</taxon>
        <taxon>Alvinellidae</taxon>
        <taxon>Paralvinella</taxon>
    </lineage>
</organism>
<evidence type="ECO:0000313" key="3">
    <source>
        <dbReference type="Proteomes" id="UP001208570"/>
    </source>
</evidence>
<evidence type="ECO:0000259" key="1">
    <source>
        <dbReference type="PROSITE" id="PS50846"/>
    </source>
</evidence>
<dbReference type="GO" id="GO:0046872">
    <property type="term" value="F:metal ion binding"/>
    <property type="evidence" value="ECO:0007669"/>
    <property type="project" value="InterPro"/>
</dbReference>
<name>A0AAD9IVR7_9ANNE</name>
<accession>A0AAD9IVR7</accession>
<dbReference type="PROSITE" id="PS50846">
    <property type="entry name" value="HMA_2"/>
    <property type="match status" value="1"/>
</dbReference>
<comment type="caution">
    <text evidence="2">The sequence shown here is derived from an EMBL/GenBank/DDBJ whole genome shotgun (WGS) entry which is preliminary data.</text>
</comment>
<reference evidence="2" key="1">
    <citation type="journal article" date="2023" name="Mol. Biol. Evol.">
        <title>Third-Generation Sequencing Reveals the Adaptive Role of the Epigenome in Three Deep-Sea Polychaetes.</title>
        <authorList>
            <person name="Perez M."/>
            <person name="Aroh O."/>
            <person name="Sun Y."/>
            <person name="Lan Y."/>
            <person name="Juniper S.K."/>
            <person name="Young C.R."/>
            <person name="Angers B."/>
            <person name="Qian P.Y."/>
        </authorList>
    </citation>
    <scope>NUCLEOTIDE SEQUENCE</scope>
    <source>
        <strain evidence="2">P08H-3</strain>
    </source>
</reference>
<dbReference type="AlphaFoldDB" id="A0AAD9IVR7"/>